<dbReference type="AlphaFoldDB" id="A0A9D2ZZ63"/>
<dbReference type="SUPFAM" id="SSF52540">
    <property type="entry name" value="P-loop containing nucleoside triphosphate hydrolases"/>
    <property type="match status" value="1"/>
</dbReference>
<gene>
    <name evidence="1" type="ORF">K8V79_06915</name>
</gene>
<comment type="caution">
    <text evidence="1">The sequence shown here is derived from an EMBL/GenBank/DDBJ whole genome shotgun (WGS) entry which is preliminary data.</text>
</comment>
<dbReference type="Pfam" id="PF13481">
    <property type="entry name" value="AAA_25"/>
    <property type="match status" value="1"/>
</dbReference>
<dbReference type="Proteomes" id="UP000787156">
    <property type="component" value="Unassembled WGS sequence"/>
</dbReference>
<accession>A0A9D2ZZ63</accession>
<dbReference type="Gene3D" id="3.40.50.300">
    <property type="entry name" value="P-loop containing nucleotide triphosphate hydrolases"/>
    <property type="match status" value="1"/>
</dbReference>
<organism evidence="1 2">
    <name type="scientific">Acinetobacter lwoffii</name>
    <dbReference type="NCBI Taxonomy" id="28090"/>
    <lineage>
        <taxon>Bacteria</taxon>
        <taxon>Pseudomonadati</taxon>
        <taxon>Pseudomonadota</taxon>
        <taxon>Gammaproteobacteria</taxon>
        <taxon>Moraxellales</taxon>
        <taxon>Moraxellaceae</taxon>
        <taxon>Acinetobacter</taxon>
    </lineage>
</organism>
<dbReference type="InterPro" id="IPR027417">
    <property type="entry name" value="P-loop_NTPase"/>
</dbReference>
<proteinExistence type="predicted"/>
<evidence type="ECO:0000313" key="2">
    <source>
        <dbReference type="Proteomes" id="UP000787156"/>
    </source>
</evidence>
<protein>
    <submittedName>
        <fullName evidence="1">AAA family ATPase</fullName>
    </submittedName>
</protein>
<evidence type="ECO:0000313" key="1">
    <source>
        <dbReference type="EMBL" id="HJF27963.1"/>
    </source>
</evidence>
<sequence length="593" mass="65242">MNAKIPCDKTIDMFGGVAPLAVSTDPVTGNKTEYHSIEDFIKGCIDEQHFKVKPESYIYSKLPDYNCEECEALPLVNPNKLTEVIGYGIRGTAKKYDISQTPCKEIDSKKISFSIGKAGVFASNTNNKYMPYVLGTDNIDLFVQLAKAGEAVVLHKDIDTAYQIINKGMPETVFRLMAGKSTPQHNSDLFVQLDDSFKKFTKADIKKLFLEKVNQLKQSIDHESFIQPPAEEKPLLDQQVDKGQVSLQIVNMATIQAQAINWLWSGWLPLGKLTILAGAGGCGKTNLLLALIATITTNGIFPDGSKCTDTGKVLIYSTEDDPNDTLLPRLIANGADLSKIDFIAGRINDKGEREPFDPTKDLPLLNAYAKQNPDIKLLMIDPIISAVGGDSNKATDVRRSLQVVVDFAQEFNCAVVGITHFAKGTSGSSPAERIIGSQAFTALARMVWSAAKREDENDCILVRAKSNISTLDGGIKYQIEPETVLENIETTKTAWLGTIEGSARELLSEAESTENSNGTTVDMAKEFLIDLLSSVENMPSKEVQSQAKDAGFSPASIRRAQEKLNIKPFKPQGEKIWFWSLPKIHRLDEPTHF</sequence>
<dbReference type="EMBL" id="DYWX01000071">
    <property type="protein sequence ID" value="HJF27963.1"/>
    <property type="molecule type" value="Genomic_DNA"/>
</dbReference>
<name>A0A9D2ZZ63_ACILW</name>
<reference evidence="1" key="1">
    <citation type="journal article" date="2021" name="PeerJ">
        <title>Extensive microbial diversity within the chicken gut microbiome revealed by metagenomics and culture.</title>
        <authorList>
            <person name="Gilroy R."/>
            <person name="Ravi A."/>
            <person name="Getino M."/>
            <person name="Pursley I."/>
            <person name="Horton D.L."/>
            <person name="Alikhan N.F."/>
            <person name="Baker D."/>
            <person name="Gharbi K."/>
            <person name="Hall N."/>
            <person name="Watson M."/>
            <person name="Adriaenssens E.M."/>
            <person name="Foster-Nyarko E."/>
            <person name="Jarju S."/>
            <person name="Secka A."/>
            <person name="Antonio M."/>
            <person name="Oren A."/>
            <person name="Chaudhuri R.R."/>
            <person name="La Ragione R."/>
            <person name="Hildebrand F."/>
            <person name="Pallen M.J."/>
        </authorList>
    </citation>
    <scope>NUCLEOTIDE SEQUENCE</scope>
    <source>
        <strain evidence="1">CHK135-1449</strain>
    </source>
</reference>
<reference evidence="1" key="2">
    <citation type="submission" date="2021-09" db="EMBL/GenBank/DDBJ databases">
        <authorList>
            <person name="Gilroy R."/>
        </authorList>
    </citation>
    <scope>NUCLEOTIDE SEQUENCE</scope>
    <source>
        <strain evidence="1">CHK135-1449</strain>
    </source>
</reference>